<sequence>MGPGKLHPYAALGIDVEFVNSYDSDEDETAYLNSFAEARIALSRSAMINVSDGRYDGFTGNRTKEPLVVALGVTFRQGACPGTSEACDSHGWSTIGRCVFPDRI</sequence>
<name>A0ABR9WY42_9RHOB</name>
<keyword evidence="2" id="KW-1185">Reference proteome</keyword>
<protein>
    <submittedName>
        <fullName evidence="1">Uncharacterized protein</fullName>
    </submittedName>
</protein>
<dbReference type="RefSeq" id="WP_194133554.1">
    <property type="nucleotide sequence ID" value="NZ_JADFFK010000003.1"/>
</dbReference>
<gene>
    <name evidence="1" type="ORF">IQ782_05125</name>
</gene>
<organism evidence="1 2">
    <name type="scientific">Salipiger mangrovisoli</name>
    <dbReference type="NCBI Taxonomy" id="2865933"/>
    <lineage>
        <taxon>Bacteria</taxon>
        <taxon>Pseudomonadati</taxon>
        <taxon>Pseudomonadota</taxon>
        <taxon>Alphaproteobacteria</taxon>
        <taxon>Rhodobacterales</taxon>
        <taxon>Roseobacteraceae</taxon>
        <taxon>Salipiger</taxon>
    </lineage>
</organism>
<accession>A0ABR9WY42</accession>
<proteinExistence type="predicted"/>
<evidence type="ECO:0000313" key="2">
    <source>
        <dbReference type="Proteomes" id="UP000607796"/>
    </source>
</evidence>
<dbReference type="EMBL" id="JADFFK010000003">
    <property type="protein sequence ID" value="MBE9636216.1"/>
    <property type="molecule type" value="Genomic_DNA"/>
</dbReference>
<evidence type="ECO:0000313" key="1">
    <source>
        <dbReference type="EMBL" id="MBE9636216.1"/>
    </source>
</evidence>
<reference evidence="1 2" key="1">
    <citation type="journal article" date="2021" name="Int. J. Syst. Evol. Microbiol.">
        <title>Salipiger mangrovisoli sp. nov., isolated from mangrove soil and the proposal for the reclassification of Paraphaeobacter pallidus as Salipiger pallidus comb. nov.</title>
        <authorList>
            <person name="Du J."/>
            <person name="Liu Y."/>
            <person name="Pei T."/>
            <person name="Deng M.R."/>
            <person name="Zhu H."/>
        </authorList>
    </citation>
    <scope>NUCLEOTIDE SEQUENCE [LARGE SCALE GENOMIC DNA]</scope>
    <source>
        <strain evidence="1 2">6D45A</strain>
    </source>
</reference>
<comment type="caution">
    <text evidence="1">The sequence shown here is derived from an EMBL/GenBank/DDBJ whole genome shotgun (WGS) entry which is preliminary data.</text>
</comment>
<dbReference type="Proteomes" id="UP000607796">
    <property type="component" value="Unassembled WGS sequence"/>
</dbReference>